<dbReference type="InterPro" id="IPR035979">
    <property type="entry name" value="RBD_domain_sf"/>
</dbReference>
<evidence type="ECO:0000256" key="4">
    <source>
        <dbReference type="SAM" id="MobiDB-lite"/>
    </source>
</evidence>
<dbReference type="PANTHER" id="PTHR45735:SF2">
    <property type="entry name" value="CLEAVAGE STIMULATION FACTOR SUBUNIT 2"/>
    <property type="match status" value="1"/>
</dbReference>
<protein>
    <submittedName>
        <fullName evidence="6">Rna15 protein</fullName>
    </submittedName>
</protein>
<dbReference type="AlphaFoldDB" id="A0AAV5RLU0"/>
<dbReference type="Gene3D" id="1.25.40.630">
    <property type="match status" value="1"/>
</dbReference>
<dbReference type="Pfam" id="PF14304">
    <property type="entry name" value="CSTF_C"/>
    <property type="match status" value="1"/>
</dbReference>
<name>A0AAV5RLU0_STABA</name>
<dbReference type="Gene3D" id="1.10.20.70">
    <property type="entry name" value="Transcription termination and cleavage factor, C-terminal domain"/>
    <property type="match status" value="1"/>
</dbReference>
<dbReference type="GO" id="GO:0005847">
    <property type="term" value="C:mRNA cleavage and polyadenylation specificity factor complex"/>
    <property type="evidence" value="ECO:0007669"/>
    <property type="project" value="TreeGrafter"/>
</dbReference>
<dbReference type="GO" id="GO:0003729">
    <property type="term" value="F:mRNA binding"/>
    <property type="evidence" value="ECO:0007669"/>
    <property type="project" value="TreeGrafter"/>
</dbReference>
<feature type="compositionally biased region" description="Polar residues" evidence="4">
    <location>
        <begin position="107"/>
        <end position="116"/>
    </location>
</feature>
<evidence type="ECO:0000256" key="1">
    <source>
        <dbReference type="ARBA" id="ARBA00004123"/>
    </source>
</evidence>
<dbReference type="Pfam" id="PF14327">
    <property type="entry name" value="CSTF2_hinge"/>
    <property type="match status" value="1"/>
</dbReference>
<dbReference type="EMBL" id="BTGC01000008">
    <property type="protein sequence ID" value="GMM51484.1"/>
    <property type="molecule type" value="Genomic_DNA"/>
</dbReference>
<accession>A0AAV5RLU0</accession>
<feature type="compositionally biased region" description="Low complexity" evidence="4">
    <location>
        <begin position="86"/>
        <end position="99"/>
    </location>
</feature>
<dbReference type="GO" id="GO:0031124">
    <property type="term" value="P:mRNA 3'-end processing"/>
    <property type="evidence" value="ECO:0007669"/>
    <property type="project" value="InterPro"/>
</dbReference>
<dbReference type="Pfam" id="PF00076">
    <property type="entry name" value="RRM_1"/>
    <property type="match status" value="1"/>
</dbReference>
<dbReference type="PANTHER" id="PTHR45735">
    <property type="entry name" value="CLEAVAGE STIMULATION FACTOR SUBUNIT 2"/>
    <property type="match status" value="1"/>
</dbReference>
<dbReference type="InterPro" id="IPR012677">
    <property type="entry name" value="Nucleotide-bd_a/b_plait_sf"/>
</dbReference>
<dbReference type="Gene3D" id="3.30.70.330">
    <property type="match status" value="1"/>
</dbReference>
<reference evidence="6 7" key="1">
    <citation type="journal article" date="2023" name="Elife">
        <title>Identification of key yeast species and microbe-microbe interactions impacting larval growth of Drosophila in the wild.</title>
        <authorList>
            <person name="Mure A."/>
            <person name="Sugiura Y."/>
            <person name="Maeda R."/>
            <person name="Honda K."/>
            <person name="Sakurai N."/>
            <person name="Takahashi Y."/>
            <person name="Watada M."/>
            <person name="Katoh T."/>
            <person name="Gotoh A."/>
            <person name="Gotoh Y."/>
            <person name="Taniguchi I."/>
            <person name="Nakamura K."/>
            <person name="Hayashi T."/>
            <person name="Katayama T."/>
            <person name="Uemura T."/>
            <person name="Hattori Y."/>
        </authorList>
    </citation>
    <scope>NUCLEOTIDE SEQUENCE [LARGE SCALE GENOMIC DNA]</scope>
    <source>
        <strain evidence="6 7">SB-73</strain>
    </source>
</reference>
<dbReference type="InterPro" id="IPR025742">
    <property type="entry name" value="CSTF2_hinge"/>
</dbReference>
<comment type="caution">
    <text evidence="6">The sequence shown here is derived from an EMBL/GenBank/DDBJ whole genome shotgun (WGS) entry which is preliminary data.</text>
</comment>
<evidence type="ECO:0000256" key="3">
    <source>
        <dbReference type="PROSITE-ProRule" id="PRU00176"/>
    </source>
</evidence>
<evidence type="ECO:0000313" key="6">
    <source>
        <dbReference type="EMBL" id="GMM51484.1"/>
    </source>
</evidence>
<evidence type="ECO:0000259" key="5">
    <source>
        <dbReference type="PROSITE" id="PS50102"/>
    </source>
</evidence>
<dbReference type="SUPFAM" id="SSF54928">
    <property type="entry name" value="RNA-binding domain, RBD"/>
    <property type="match status" value="1"/>
</dbReference>
<feature type="region of interest" description="Disordered" evidence="4">
    <location>
        <begin position="273"/>
        <end position="294"/>
    </location>
</feature>
<sequence length="344" mass="37848">MSRIVYVGRIPFDLAEEQLEDIFSSVGPIESTRLMFDRATGKSKGYAFIQYYNAESAASAIRNLDNYKVGPMHLKVNYSSGNFQAGSNSNGHTSNNGNSYQNDRNDNNSAKTETEANGSSIADIVNTVSTASSQFKKDVLHEIKKLIENDSDEAHTLLSENPQLAYALIQSLFELELIDSQNAISLIEMQNPVAAPNNAAPMPMSMPMQGNLNTLPVQPPMTMPVPPVNSANPMHMSNMPNSTQLSDPNYAQSNLPNGMFNPPMQAPTMGDQKMPNQVTNQKHTTTNSAPNPTQKMNFLKTPEQEAFLRQIMQLTPEQLNAMPAEQRDAAINLRNQIQSGVIQL</sequence>
<dbReference type="SMART" id="SM00360">
    <property type="entry name" value="RRM"/>
    <property type="match status" value="1"/>
</dbReference>
<dbReference type="Proteomes" id="UP001362899">
    <property type="component" value="Unassembled WGS sequence"/>
</dbReference>
<evidence type="ECO:0000256" key="2">
    <source>
        <dbReference type="ARBA" id="ARBA00023242"/>
    </source>
</evidence>
<proteinExistence type="predicted"/>
<keyword evidence="3" id="KW-0694">RNA-binding</keyword>
<gene>
    <name evidence="6" type="ORF">DASB73_024470</name>
</gene>
<dbReference type="PROSITE" id="PS50102">
    <property type="entry name" value="RRM"/>
    <property type="match status" value="1"/>
</dbReference>
<keyword evidence="7" id="KW-1185">Reference proteome</keyword>
<keyword evidence="2" id="KW-0539">Nucleus</keyword>
<dbReference type="InterPro" id="IPR000504">
    <property type="entry name" value="RRM_dom"/>
</dbReference>
<evidence type="ECO:0000313" key="7">
    <source>
        <dbReference type="Proteomes" id="UP001362899"/>
    </source>
</evidence>
<organism evidence="6 7">
    <name type="scientific">Starmerella bacillaris</name>
    <name type="common">Yeast</name>
    <name type="synonym">Candida zemplinina</name>
    <dbReference type="NCBI Taxonomy" id="1247836"/>
    <lineage>
        <taxon>Eukaryota</taxon>
        <taxon>Fungi</taxon>
        <taxon>Dikarya</taxon>
        <taxon>Ascomycota</taxon>
        <taxon>Saccharomycotina</taxon>
        <taxon>Dipodascomycetes</taxon>
        <taxon>Dipodascales</taxon>
        <taxon>Trichomonascaceae</taxon>
        <taxon>Starmerella</taxon>
    </lineage>
</organism>
<feature type="domain" description="RRM" evidence="5">
    <location>
        <begin position="3"/>
        <end position="81"/>
    </location>
</feature>
<dbReference type="InterPro" id="IPR026896">
    <property type="entry name" value="CSTF_C"/>
</dbReference>
<comment type="subcellular location">
    <subcellularLocation>
        <location evidence="1">Nucleus</location>
    </subcellularLocation>
</comment>
<dbReference type="InterPro" id="IPR038192">
    <property type="entry name" value="CSTF_C_sf"/>
</dbReference>
<feature type="region of interest" description="Disordered" evidence="4">
    <location>
        <begin position="81"/>
        <end position="116"/>
    </location>
</feature>
<feature type="compositionally biased region" description="Polar residues" evidence="4">
    <location>
        <begin position="274"/>
        <end position="294"/>
    </location>
</feature>